<dbReference type="KEGG" id="bmor:101745421"/>
<dbReference type="EnsemblMetazoa" id="XM_004924613.4">
    <property type="protein sequence ID" value="XP_004924670.3"/>
    <property type="gene ID" value="LOC101745421"/>
</dbReference>
<dbReference type="AlphaFoldDB" id="A0A8R1WIC6"/>
<dbReference type="RefSeq" id="XP_004924670.3">
    <property type="nucleotide sequence ID" value="XM_004924613.5"/>
</dbReference>
<dbReference type="GeneID" id="101745421"/>
<protein>
    <submittedName>
        <fullName evidence="1">Uncharacterized protein</fullName>
    </submittedName>
</protein>
<reference evidence="1" key="2">
    <citation type="submission" date="2022-06" db="UniProtKB">
        <authorList>
            <consortium name="EnsemblMetazoa"/>
        </authorList>
    </citation>
    <scope>IDENTIFICATION</scope>
    <source>
        <strain evidence="1">p50T (Dazao)</strain>
    </source>
</reference>
<organism evidence="1 2">
    <name type="scientific">Bombyx mori</name>
    <name type="common">Silk moth</name>
    <dbReference type="NCBI Taxonomy" id="7091"/>
    <lineage>
        <taxon>Eukaryota</taxon>
        <taxon>Metazoa</taxon>
        <taxon>Ecdysozoa</taxon>
        <taxon>Arthropoda</taxon>
        <taxon>Hexapoda</taxon>
        <taxon>Insecta</taxon>
        <taxon>Pterygota</taxon>
        <taxon>Neoptera</taxon>
        <taxon>Endopterygota</taxon>
        <taxon>Lepidoptera</taxon>
        <taxon>Glossata</taxon>
        <taxon>Ditrysia</taxon>
        <taxon>Bombycoidea</taxon>
        <taxon>Bombycidae</taxon>
        <taxon>Bombycinae</taxon>
        <taxon>Bombyx</taxon>
    </lineage>
</organism>
<reference evidence="2" key="1">
    <citation type="journal article" date="2008" name="Insect Biochem. Mol. Biol.">
        <title>The genome of a lepidopteran model insect, the silkworm Bombyx mori.</title>
        <authorList>
            <consortium name="International Silkworm Genome Consortium"/>
        </authorList>
    </citation>
    <scope>NUCLEOTIDE SEQUENCE [LARGE SCALE GENOMIC DNA]</scope>
    <source>
        <strain evidence="2">p50T</strain>
    </source>
</reference>
<sequence length="705" mass="81634">MFENQNVKNYLQSFKYNCSNSYKSFQNQNISSTSQFISKTDLHELLEIFNTSSNLETQIKLISILNRYLLTNNAQHVDVIIRCKPIYYTIDRILGMNLPKKTATILNFLTLILFCDNEECTSRQHTLTLFAKNMIRTSGCLATLIDVFLAHMVRQDTWISLCHCLTEICCGSEVNQSYCSHLICQSVQKCRQGAFELFPLIQSLTSGHKRNVKIFIECEGISLFSRRSLQMNSCMHLLASVVETCTEAAVFVKSAGILEHVRDLLRLQGPYSQMGQWATIVLYYADLRLKEHLTDKNMNEKIKKQERSESNDSLKNVKKQISYDDTNLLFRSIIKEIAKWQPNDEVARNKSAMWDVKIKALEKNQSCIVPKTVNLPKYSTTQSRTFNKNLKINKNNKHNEYIRHESQQLSFSFLQKRFPRYKFDDTHLYESKNSDHKIVDNVQTTSRNVNEQSRVNYTNIGNIQTDWMESFKSKLKGSELNQKCDLSVIDFKPIFVSTPKHSFSFNETDLRSANHSNYTHSKSTTINKRSFKTKKTASKHQQKISNKKIDRMLKNRSLGSRLFNVINNSCTTLMKTVKNIFGSRNYERNGDESETSDRRVPSCSFSFTNYMRKRDAVLMDVTSTEPRDPYAAGGLNSSCQTCNDTDALQHKILDDKHLQQTVKKLKMGINVYGCDFKKISKSMWPLESYMTPTVLYNLYRKLIMK</sequence>
<accession>A0A8R1WIC6</accession>
<keyword evidence="2" id="KW-1185">Reference proteome</keyword>
<dbReference type="Proteomes" id="UP000005204">
    <property type="component" value="Unassembled WGS sequence"/>
</dbReference>
<evidence type="ECO:0000313" key="1">
    <source>
        <dbReference type="EnsemblMetazoa" id="XP_004924670.3"/>
    </source>
</evidence>
<evidence type="ECO:0000313" key="2">
    <source>
        <dbReference type="Proteomes" id="UP000005204"/>
    </source>
</evidence>
<name>A0A8R1WIC6_BOMMO</name>
<proteinExistence type="predicted"/>